<protein>
    <submittedName>
        <fullName evidence="1">Uncharacterized protein</fullName>
    </submittedName>
</protein>
<proteinExistence type="predicted"/>
<evidence type="ECO:0000313" key="1">
    <source>
        <dbReference type="EMBL" id="KAH9314446.1"/>
    </source>
</evidence>
<dbReference type="Proteomes" id="UP000824469">
    <property type="component" value="Unassembled WGS sequence"/>
</dbReference>
<comment type="caution">
    <text evidence="1">The sequence shown here is derived from an EMBL/GenBank/DDBJ whole genome shotgun (WGS) entry which is preliminary data.</text>
</comment>
<gene>
    <name evidence="1" type="ORF">KI387_023073</name>
</gene>
<reference evidence="1 2" key="1">
    <citation type="journal article" date="2021" name="Nat. Plants">
        <title>The Taxus genome provides insights into paclitaxel biosynthesis.</title>
        <authorList>
            <person name="Xiong X."/>
            <person name="Gou J."/>
            <person name="Liao Q."/>
            <person name="Li Y."/>
            <person name="Zhou Q."/>
            <person name="Bi G."/>
            <person name="Li C."/>
            <person name="Du R."/>
            <person name="Wang X."/>
            <person name="Sun T."/>
            <person name="Guo L."/>
            <person name="Liang H."/>
            <person name="Lu P."/>
            <person name="Wu Y."/>
            <person name="Zhang Z."/>
            <person name="Ro D.K."/>
            <person name="Shang Y."/>
            <person name="Huang S."/>
            <person name="Yan J."/>
        </authorList>
    </citation>
    <scope>NUCLEOTIDE SEQUENCE [LARGE SCALE GENOMIC DNA]</scope>
    <source>
        <strain evidence="1">Ta-2019</strain>
    </source>
</reference>
<sequence>MCLHAEVIDQGGNAVTLQEVIRLLMLDYARQQFLHGMHDYGIKILEWSHNVSGD</sequence>
<accession>A0AA38G2C7</accession>
<feature type="non-terminal residue" evidence="1">
    <location>
        <position position="54"/>
    </location>
</feature>
<organism evidence="1 2">
    <name type="scientific">Taxus chinensis</name>
    <name type="common">Chinese yew</name>
    <name type="synonym">Taxus wallichiana var. chinensis</name>
    <dbReference type="NCBI Taxonomy" id="29808"/>
    <lineage>
        <taxon>Eukaryota</taxon>
        <taxon>Viridiplantae</taxon>
        <taxon>Streptophyta</taxon>
        <taxon>Embryophyta</taxon>
        <taxon>Tracheophyta</taxon>
        <taxon>Spermatophyta</taxon>
        <taxon>Pinopsida</taxon>
        <taxon>Pinidae</taxon>
        <taxon>Conifers II</taxon>
        <taxon>Cupressales</taxon>
        <taxon>Taxaceae</taxon>
        <taxon>Taxus</taxon>
    </lineage>
</organism>
<dbReference type="EMBL" id="JAHRHJ020000005">
    <property type="protein sequence ID" value="KAH9314446.1"/>
    <property type="molecule type" value="Genomic_DNA"/>
</dbReference>
<dbReference type="AlphaFoldDB" id="A0AA38G2C7"/>
<evidence type="ECO:0000313" key="2">
    <source>
        <dbReference type="Proteomes" id="UP000824469"/>
    </source>
</evidence>
<keyword evidence="2" id="KW-1185">Reference proteome</keyword>
<name>A0AA38G2C7_TAXCH</name>